<organism evidence="3 4">
    <name type="scientific">Vicia faba</name>
    <name type="common">Broad bean</name>
    <name type="synonym">Faba vulgaris</name>
    <dbReference type="NCBI Taxonomy" id="3906"/>
    <lineage>
        <taxon>Eukaryota</taxon>
        <taxon>Viridiplantae</taxon>
        <taxon>Streptophyta</taxon>
        <taxon>Embryophyta</taxon>
        <taxon>Tracheophyta</taxon>
        <taxon>Spermatophyta</taxon>
        <taxon>Magnoliopsida</taxon>
        <taxon>eudicotyledons</taxon>
        <taxon>Gunneridae</taxon>
        <taxon>Pentapetalae</taxon>
        <taxon>rosids</taxon>
        <taxon>fabids</taxon>
        <taxon>Fabales</taxon>
        <taxon>Fabaceae</taxon>
        <taxon>Papilionoideae</taxon>
        <taxon>50 kb inversion clade</taxon>
        <taxon>NPAAA clade</taxon>
        <taxon>Hologalegina</taxon>
        <taxon>IRL clade</taxon>
        <taxon>Fabeae</taxon>
        <taxon>Vicia</taxon>
    </lineage>
</organism>
<protein>
    <submittedName>
        <fullName evidence="3">Uncharacterized protein</fullName>
    </submittedName>
</protein>
<dbReference type="InterPro" id="IPR051504">
    <property type="entry name" value="Plant_metabolite_acyltrans"/>
</dbReference>
<dbReference type="PANTHER" id="PTHR31625">
    <property type="match status" value="1"/>
</dbReference>
<name>A0AAV0Z2I5_VICFA</name>
<dbReference type="GO" id="GO:0016747">
    <property type="term" value="F:acyltransferase activity, transferring groups other than amino-acyl groups"/>
    <property type="evidence" value="ECO:0007669"/>
    <property type="project" value="UniProtKB-ARBA"/>
</dbReference>
<evidence type="ECO:0000313" key="3">
    <source>
        <dbReference type="EMBL" id="CAI8591937.1"/>
    </source>
</evidence>
<dbReference type="AlphaFoldDB" id="A0AAV0Z2I5"/>
<dbReference type="InterPro" id="IPR023213">
    <property type="entry name" value="CAT-like_dom_sf"/>
</dbReference>
<reference evidence="3 4" key="1">
    <citation type="submission" date="2023-01" db="EMBL/GenBank/DDBJ databases">
        <authorList>
            <person name="Kreplak J."/>
        </authorList>
    </citation>
    <scope>NUCLEOTIDE SEQUENCE [LARGE SCALE GENOMIC DNA]</scope>
</reference>
<dbReference type="Pfam" id="PF02458">
    <property type="entry name" value="Transferase"/>
    <property type="match status" value="1"/>
</dbReference>
<dbReference type="Proteomes" id="UP001157006">
    <property type="component" value="Chromosome 1S"/>
</dbReference>
<dbReference type="Gene3D" id="3.30.559.10">
    <property type="entry name" value="Chloramphenicol acetyltransferase-like domain"/>
    <property type="match status" value="2"/>
</dbReference>
<keyword evidence="4" id="KW-1185">Reference proteome</keyword>
<keyword evidence="2" id="KW-0012">Acyltransferase</keyword>
<proteinExistence type="predicted"/>
<gene>
    <name evidence="3" type="ORF">VFH_I014240</name>
</gene>
<accession>A0AAV0Z2I5</accession>
<sequence>MASNKNNIKIHEHFKVVPPLSSIQSTTTTPLTFFDIIWLGFHPSERIYFYTLHDQHSHPSFFFQEIIPNLKSSLSLTLQHFLPLAGKIVWPSDSLKPFIQFNPNDDDNGVSLLIVESDADFNHVIGNSPHEASLTRSFIPNLESSDSFASTMSLQITLFPNCGFSIGITTHHAVFDGKSLSMFVKAWACLCNKIIGFETPTLLPELEPLFNRDIIKGTNENNAIEILSKISPTEKGNKRSLKISPSEPKLEDSLRATFKLTRADLDKIKQYVLSKWEIFNPNESKPETLSSFILTCAYSLVCIAKAIHGVEKEKEKFALVFVIDCRARLESAIPSNYFGNCLLGDFIDTKPFDFKNEDGVFLVAKCIYEKIKMINEKGIFEEMIFDIFDRFKTLNNERYEIFGVAGSGSNRFCVYKNDFGYGRLEKVEIVSIDRDLSIGFGDSKDGNGGVEIGLVLNKHVMDLFSTFFLEGLCGN</sequence>
<evidence type="ECO:0000256" key="1">
    <source>
        <dbReference type="ARBA" id="ARBA00022679"/>
    </source>
</evidence>
<dbReference type="EMBL" id="OX451735">
    <property type="protein sequence ID" value="CAI8591937.1"/>
    <property type="molecule type" value="Genomic_DNA"/>
</dbReference>
<evidence type="ECO:0000256" key="2">
    <source>
        <dbReference type="ARBA" id="ARBA00023315"/>
    </source>
</evidence>
<evidence type="ECO:0000313" key="4">
    <source>
        <dbReference type="Proteomes" id="UP001157006"/>
    </source>
</evidence>
<keyword evidence="1" id="KW-0808">Transferase</keyword>